<dbReference type="Gene3D" id="3.30.420.10">
    <property type="entry name" value="Ribonuclease H-like superfamily/Ribonuclease H"/>
    <property type="match status" value="2"/>
</dbReference>
<dbReference type="Gene3D" id="1.10.340.70">
    <property type="match status" value="1"/>
</dbReference>
<evidence type="ECO:0000256" key="3">
    <source>
        <dbReference type="ARBA" id="ARBA00022722"/>
    </source>
</evidence>
<proteinExistence type="predicted"/>
<dbReference type="Gene3D" id="3.10.10.10">
    <property type="entry name" value="HIV Type 1 Reverse Transcriptase, subunit A, domain 1"/>
    <property type="match status" value="1"/>
</dbReference>
<dbReference type="InterPro" id="IPR043502">
    <property type="entry name" value="DNA/RNA_pol_sf"/>
</dbReference>
<dbReference type="InterPro" id="IPR041373">
    <property type="entry name" value="RT_RNaseH"/>
</dbReference>
<dbReference type="InterPro" id="IPR000477">
    <property type="entry name" value="RT_dom"/>
</dbReference>
<dbReference type="PROSITE" id="PS50994">
    <property type="entry name" value="INTEGRASE"/>
    <property type="match status" value="1"/>
</dbReference>
<dbReference type="InterPro" id="IPR041588">
    <property type="entry name" value="Integrase_H2C2"/>
</dbReference>
<dbReference type="InterPro" id="IPR043128">
    <property type="entry name" value="Rev_trsase/Diguanyl_cyclase"/>
</dbReference>
<dbReference type="InterPro" id="IPR012337">
    <property type="entry name" value="RNaseH-like_sf"/>
</dbReference>
<dbReference type="Pfam" id="PF13456">
    <property type="entry name" value="RVT_3"/>
    <property type="match status" value="1"/>
</dbReference>
<dbReference type="GO" id="GO:0003964">
    <property type="term" value="F:RNA-directed DNA polymerase activity"/>
    <property type="evidence" value="ECO:0007669"/>
    <property type="project" value="UniProtKB-KW"/>
</dbReference>
<feature type="domain" description="Integrase catalytic" evidence="8">
    <location>
        <begin position="1234"/>
        <end position="1366"/>
    </location>
</feature>
<sequence length="1433" mass="163637">MTQLLIRYGNPSETAHRVDSPPATGVLHESREPSPCTSHSTTIPTSTGPSRIKLSSFLCKLSTDFTATSVGAVCGKRVSAFTAPIRKDCMVRTRSMEVNAQLLPSSSQSPEMAAMEKQVRDLTANLQELTRQNQTLNQKLQQHETEKEKQRDKGKSKERGDAESRQEQHQQEQQQEHRQEQEDETKGENTRMPYEESTAKWEQEIKAMKAQLGEMKDEFKGRATRNLDTLVHRTDSPFTEKSFKTMMCLQGVPDEIMCRAFPTTLKGPARIWFKKLIPGSVGSFAQLSRSFFNHFIGGQRYDKVVLTAFISGLQSGDFLFSVYKDPPTSMSEMMYEAQRYMNGEEALQARDTGKKRRNDYADRPNETLESKPKMQRNQGKKREDRKSKGIKREKANKTPRLEDLPITFTEEDARKVVHPHDDALVVTLEIAGYSTRRVLIDNGSSADIIYLTAFQQMRIGKDQLRPIETPLPAPTQNKQRKRVEFLVVDCPSAYNVIIGRPTLNRLRAVTSTYHLLVRFPTEHGIGEMKGDQAMARECYLTSVSADQVHQTLIVEERRNFAEPTEKLEEITLTEGNEKRRTRIGTTMPAEIRGSIVQFLRENADVFAWSHEDMPGISTEVMVHKLNVNPSMHPVKQKRRVFAPERNAAVMAEVDKLLTAGFIREVYYPEWLANVVMVKKPNGKWRMCVDFTDLNKACPKDSYPLPRIDQLVDSTAGHKLLSFMMMPSPAITRFKWKRKIKRRRPSSQVAVFFATRNVEVYVDDMLVKSKENEDHLTDLKETFQALRTYNMKLNPEKCAFGVSSGKFLGFMVSQRGIEANPDKIKAILEMSPPMTVKEVQSLTGKAAALNRYICLLHHFSAPQKRAKSYIYTWPSHHLRSVRHLSAKKSVFQKPVYYTSRALKGAEERYSNMEKLAFALLIASRKLRPYFQAHSIVVLTDYPLRKAMNKPDAAGRLIQCTSPGRLHSRNSHTHGKKKVNQKQLEIWTVNIDGSSTKEMGGAGIILVSPEKDKFEYAIQLRFRATNNEAEYEALLAGLKLSKKMGVKNLTVKSDSQLPDWHPSGEECDGFLEIQGRPSTEEETVNSIEDNVSWMSPIVRYLKEGRLPTDKMEARKLRIRASHFQLLDGILYKMGFSRPHLRCLSPEEANYVIREVHEGICGNHSGARALAHKLTRAGYYWPSLLHDATQYVKTCDKCQRFANIPRAPPEEITPMTSPWPFAQWGLDIMGPFPSPLATITEKNVKNFVWKGVICRFGIPRVLVSDNGRQFDNGPFRELCGQLNIKNHYSSPRHPQANGQVEVTNRTLLKQIKTRLEGAKVEIGLTTLRTTFHKEEENEGQLRLNLDLLDETRDKAARRITLYQEKMAKYYNTKVKLRRFEIGDWVLRKVTQATKDPSQGKLGPNWEGPYKVIQYYRRGTLPPRRPSWKKASPSLEC</sequence>
<reference evidence="9" key="1">
    <citation type="submission" date="2018-02" db="EMBL/GenBank/DDBJ databases">
        <authorList>
            <person name="Cohen D.B."/>
            <person name="Kent A.D."/>
        </authorList>
    </citation>
    <scope>NUCLEOTIDE SEQUENCE</scope>
</reference>
<evidence type="ECO:0000256" key="2">
    <source>
        <dbReference type="ARBA" id="ARBA00022695"/>
    </source>
</evidence>
<organism evidence="9">
    <name type="scientific">Fagus sylvatica</name>
    <name type="common">Beechnut</name>
    <dbReference type="NCBI Taxonomy" id="28930"/>
    <lineage>
        <taxon>Eukaryota</taxon>
        <taxon>Viridiplantae</taxon>
        <taxon>Streptophyta</taxon>
        <taxon>Embryophyta</taxon>
        <taxon>Tracheophyta</taxon>
        <taxon>Spermatophyta</taxon>
        <taxon>Magnoliopsida</taxon>
        <taxon>eudicotyledons</taxon>
        <taxon>Gunneridae</taxon>
        <taxon>Pentapetalae</taxon>
        <taxon>rosids</taxon>
        <taxon>fabids</taxon>
        <taxon>Fagales</taxon>
        <taxon>Fagaceae</taxon>
        <taxon>Fagus</taxon>
    </lineage>
</organism>
<evidence type="ECO:0000256" key="4">
    <source>
        <dbReference type="ARBA" id="ARBA00022759"/>
    </source>
</evidence>
<evidence type="ECO:0000259" key="8">
    <source>
        <dbReference type="PROSITE" id="PS50994"/>
    </source>
</evidence>
<keyword evidence="2" id="KW-0548">Nucleotidyltransferase</keyword>
<keyword evidence="1" id="KW-0808">Transferase</keyword>
<feature type="compositionally biased region" description="Basic and acidic residues" evidence="7">
    <location>
        <begin position="347"/>
        <end position="372"/>
    </location>
</feature>
<dbReference type="InterPro" id="IPR002156">
    <property type="entry name" value="RNaseH_domain"/>
</dbReference>
<feature type="compositionally biased region" description="Polar residues" evidence="7">
    <location>
        <begin position="35"/>
        <end position="48"/>
    </location>
</feature>
<dbReference type="Pfam" id="PF17917">
    <property type="entry name" value="RT_RNaseH"/>
    <property type="match status" value="1"/>
</dbReference>
<dbReference type="GO" id="GO:0003676">
    <property type="term" value="F:nucleic acid binding"/>
    <property type="evidence" value="ECO:0007669"/>
    <property type="project" value="InterPro"/>
</dbReference>
<evidence type="ECO:0000256" key="5">
    <source>
        <dbReference type="ARBA" id="ARBA00022801"/>
    </source>
</evidence>
<dbReference type="Gene3D" id="3.30.70.270">
    <property type="match status" value="1"/>
</dbReference>
<dbReference type="InterPro" id="IPR036397">
    <property type="entry name" value="RNaseH_sf"/>
</dbReference>
<accession>A0A2N9FQN3</accession>
<dbReference type="PANTHER" id="PTHR48475">
    <property type="entry name" value="RIBONUCLEASE H"/>
    <property type="match status" value="1"/>
</dbReference>
<keyword evidence="5" id="KW-0378">Hydrolase</keyword>
<gene>
    <name evidence="9" type="ORF">FSB_LOCUS17395</name>
</gene>
<evidence type="ECO:0000256" key="7">
    <source>
        <dbReference type="SAM" id="MobiDB-lite"/>
    </source>
</evidence>
<feature type="compositionally biased region" description="Basic and acidic residues" evidence="7">
    <location>
        <begin position="380"/>
        <end position="403"/>
    </location>
</feature>
<dbReference type="EMBL" id="OIVN01001074">
    <property type="protein sequence ID" value="SPC89513.1"/>
    <property type="molecule type" value="Genomic_DNA"/>
</dbReference>
<dbReference type="Pfam" id="PF17921">
    <property type="entry name" value="Integrase_H2C2"/>
    <property type="match status" value="1"/>
</dbReference>
<dbReference type="CDD" id="cd01647">
    <property type="entry name" value="RT_LTR"/>
    <property type="match status" value="1"/>
</dbReference>
<dbReference type="PANTHER" id="PTHR48475:SF2">
    <property type="entry name" value="RIBONUCLEASE H"/>
    <property type="match status" value="1"/>
</dbReference>
<keyword evidence="4" id="KW-0255">Endonuclease</keyword>
<dbReference type="InterPro" id="IPR001584">
    <property type="entry name" value="Integrase_cat-core"/>
</dbReference>
<feature type="region of interest" description="Disordered" evidence="7">
    <location>
        <begin position="138"/>
        <end position="198"/>
    </location>
</feature>
<name>A0A2N9FQN3_FAGSY</name>
<dbReference type="SUPFAM" id="SSF56672">
    <property type="entry name" value="DNA/RNA polymerases"/>
    <property type="match status" value="1"/>
</dbReference>
<keyword evidence="6" id="KW-0695">RNA-directed DNA polymerase</keyword>
<feature type="region of interest" description="Disordered" evidence="7">
    <location>
        <begin position="346"/>
        <end position="403"/>
    </location>
</feature>
<feature type="region of interest" description="Disordered" evidence="7">
    <location>
        <begin position="8"/>
        <end position="48"/>
    </location>
</feature>
<dbReference type="CDD" id="cd00303">
    <property type="entry name" value="retropepsin_like"/>
    <property type="match status" value="1"/>
</dbReference>
<feature type="compositionally biased region" description="Basic and acidic residues" evidence="7">
    <location>
        <begin position="141"/>
        <end position="198"/>
    </location>
</feature>
<dbReference type="Pfam" id="PF00078">
    <property type="entry name" value="RVT_1"/>
    <property type="match status" value="1"/>
</dbReference>
<dbReference type="GO" id="GO:0015074">
    <property type="term" value="P:DNA integration"/>
    <property type="evidence" value="ECO:0007669"/>
    <property type="project" value="InterPro"/>
</dbReference>
<dbReference type="GO" id="GO:0004523">
    <property type="term" value="F:RNA-DNA hybrid ribonuclease activity"/>
    <property type="evidence" value="ECO:0007669"/>
    <property type="project" value="InterPro"/>
</dbReference>
<dbReference type="SUPFAM" id="SSF53098">
    <property type="entry name" value="Ribonuclease H-like"/>
    <property type="match status" value="2"/>
</dbReference>
<evidence type="ECO:0000313" key="9">
    <source>
        <dbReference type="EMBL" id="SPC89513.1"/>
    </source>
</evidence>
<evidence type="ECO:0000256" key="1">
    <source>
        <dbReference type="ARBA" id="ARBA00022679"/>
    </source>
</evidence>
<keyword evidence="3" id="KW-0540">Nuclease</keyword>
<evidence type="ECO:0000256" key="6">
    <source>
        <dbReference type="ARBA" id="ARBA00022918"/>
    </source>
</evidence>
<protein>
    <recommendedName>
        <fullName evidence="8">Integrase catalytic domain-containing protein</fullName>
    </recommendedName>
</protein>